<dbReference type="GeneID" id="82810978"/>
<name>A0A3M8AVC5_9BACL</name>
<dbReference type="OrthoDB" id="5845122at2"/>
<dbReference type="RefSeq" id="WP_026557390.1">
    <property type="nucleotide sequence ID" value="NZ_BJOD01000020.1"/>
</dbReference>
<gene>
    <name evidence="3" type="ORF">BAG01nite_22030</name>
    <name evidence="4" type="ORF">EB820_12030</name>
</gene>
<feature type="domain" description="SLH" evidence="2">
    <location>
        <begin position="172"/>
        <end position="235"/>
    </location>
</feature>
<dbReference type="EMBL" id="RHHN01000036">
    <property type="protein sequence ID" value="RNB55146.1"/>
    <property type="molecule type" value="Genomic_DNA"/>
</dbReference>
<reference evidence="3 6" key="2">
    <citation type="submission" date="2019-06" db="EMBL/GenBank/DDBJ databases">
        <title>Whole genome shotgun sequence of Brevibacillus agri NBRC 15538.</title>
        <authorList>
            <person name="Hosoyama A."/>
            <person name="Uohara A."/>
            <person name="Ohji S."/>
            <person name="Ichikawa N."/>
        </authorList>
    </citation>
    <scope>NUCLEOTIDE SEQUENCE [LARGE SCALE GENOMIC DNA]</scope>
    <source>
        <strain evidence="3 6">NBRC 15538</strain>
    </source>
</reference>
<sequence>MENKSRLFGKKATVWALVLSMAWAGTALGESNQAQAQAREEKAVTASVSFLDTKGHWAAKEIEQAAKAGLIQGFPDGTFQPEKTVTQEQFLSLIERVLPSYKGHEPDAFVKETYVAKASGRWSEQTYRHLAAAGIMTTGKPTDGMTRLEAARLLLAALGHQSEGEKYRGTTARFFSDLSPKNEHEVMTVYPAYKMGLLSGYPDGTFRPQETISRAQAVAMLTRLDSKMEELFPGQVSESEKKAMTDAVAAFVRDVMDQKKIRRYDDLVAYVKQNKLNVSESFLREHFSFMKYEIYDFVRFPQFNELLYFAKIGTNKYRLTVQYYAGELGGSVDKTFYLSSADGKTFRLIGKDE</sequence>
<accession>A0A3M8AVC5</accession>
<keyword evidence="1" id="KW-0732">Signal</keyword>
<keyword evidence="6" id="KW-1185">Reference proteome</keyword>
<dbReference type="InterPro" id="IPR051465">
    <property type="entry name" value="Cell_Envelope_Struct_Comp"/>
</dbReference>
<dbReference type="InterPro" id="IPR001119">
    <property type="entry name" value="SLH_dom"/>
</dbReference>
<evidence type="ECO:0000259" key="2">
    <source>
        <dbReference type="PROSITE" id="PS51272"/>
    </source>
</evidence>
<protein>
    <submittedName>
        <fullName evidence="4">S-layer homology domain-containing protein</fullName>
    </submittedName>
</protein>
<dbReference type="AlphaFoldDB" id="A0A3M8AVC5"/>
<proteinExistence type="predicted"/>
<reference evidence="4 5" key="1">
    <citation type="submission" date="2018-10" db="EMBL/GenBank/DDBJ databases">
        <title>Phylogenomics of Brevibacillus.</title>
        <authorList>
            <person name="Dunlap C."/>
        </authorList>
    </citation>
    <scope>NUCLEOTIDE SEQUENCE [LARGE SCALE GENOMIC DNA]</scope>
    <source>
        <strain evidence="4 5">NRRL NRS 1219</strain>
    </source>
</reference>
<evidence type="ECO:0000313" key="6">
    <source>
        <dbReference type="Proteomes" id="UP000317180"/>
    </source>
</evidence>
<dbReference type="Proteomes" id="UP000317180">
    <property type="component" value="Unassembled WGS sequence"/>
</dbReference>
<dbReference type="Proteomes" id="UP000276178">
    <property type="component" value="Unassembled WGS sequence"/>
</dbReference>
<evidence type="ECO:0000313" key="5">
    <source>
        <dbReference type="Proteomes" id="UP000276178"/>
    </source>
</evidence>
<organism evidence="4 5">
    <name type="scientific">Brevibacillus agri</name>
    <dbReference type="NCBI Taxonomy" id="51101"/>
    <lineage>
        <taxon>Bacteria</taxon>
        <taxon>Bacillati</taxon>
        <taxon>Bacillota</taxon>
        <taxon>Bacilli</taxon>
        <taxon>Bacillales</taxon>
        <taxon>Paenibacillaceae</taxon>
        <taxon>Brevibacillus</taxon>
    </lineage>
</organism>
<dbReference type="PANTHER" id="PTHR43308:SF5">
    <property type="entry name" value="S-LAYER PROTEIN _ PEPTIDOGLYCAN ENDO-BETA-N-ACETYLGLUCOSAMINIDASE"/>
    <property type="match status" value="1"/>
</dbReference>
<evidence type="ECO:0000313" key="4">
    <source>
        <dbReference type="EMBL" id="RNB55146.1"/>
    </source>
</evidence>
<feature type="domain" description="SLH" evidence="2">
    <location>
        <begin position="45"/>
        <end position="108"/>
    </location>
</feature>
<dbReference type="PANTHER" id="PTHR43308">
    <property type="entry name" value="OUTER MEMBRANE PROTEIN ALPHA-RELATED"/>
    <property type="match status" value="1"/>
</dbReference>
<comment type="caution">
    <text evidence="4">The sequence shown here is derived from an EMBL/GenBank/DDBJ whole genome shotgun (WGS) entry which is preliminary data.</text>
</comment>
<evidence type="ECO:0000256" key="1">
    <source>
        <dbReference type="SAM" id="SignalP"/>
    </source>
</evidence>
<dbReference type="PROSITE" id="PS51272">
    <property type="entry name" value="SLH"/>
    <property type="match status" value="2"/>
</dbReference>
<feature type="chain" id="PRO_5039662816" evidence="1">
    <location>
        <begin position="30"/>
        <end position="353"/>
    </location>
</feature>
<evidence type="ECO:0000313" key="3">
    <source>
        <dbReference type="EMBL" id="GED26101.1"/>
    </source>
</evidence>
<dbReference type="EMBL" id="BJOD01000020">
    <property type="protein sequence ID" value="GED26101.1"/>
    <property type="molecule type" value="Genomic_DNA"/>
</dbReference>
<feature type="signal peptide" evidence="1">
    <location>
        <begin position="1"/>
        <end position="29"/>
    </location>
</feature>
<dbReference type="Pfam" id="PF00395">
    <property type="entry name" value="SLH"/>
    <property type="match status" value="2"/>
</dbReference>